<dbReference type="Proteomes" id="UP000612362">
    <property type="component" value="Unassembled WGS sequence"/>
</dbReference>
<dbReference type="PRINTS" id="PR00111">
    <property type="entry name" value="ABHYDROLASE"/>
</dbReference>
<comment type="caution">
    <text evidence="2">The sequence shown here is derived from an EMBL/GenBank/DDBJ whole genome shotgun (WGS) entry which is preliminary data.</text>
</comment>
<dbReference type="AlphaFoldDB" id="A0A8J3I8H6"/>
<dbReference type="InterPro" id="IPR029058">
    <property type="entry name" value="AB_hydrolase_fold"/>
</dbReference>
<dbReference type="InterPro" id="IPR022742">
    <property type="entry name" value="Hydrolase_4"/>
</dbReference>
<feature type="domain" description="Serine aminopeptidase S33" evidence="1">
    <location>
        <begin position="45"/>
        <end position="277"/>
    </location>
</feature>
<sequence length="294" mass="32613">MLYQTEAPGDWGEMRATPGVRVGTEELTTPDGCSHFVRSWVTDAECVLLIMHGLGGHSAWYNDLGNVLSQQSITVYALDHRGFGRSGGMSGHIDRYITYVDDIIFVLDTIRQRHPNARLHLLGHSMGGLFAVHTATRYGSKLSSLILLNAWIQDTSSIPLSIALGIAIGGLMRSRRYWTVAADTRTMTTNPEAIQMLQADPLWGKRQTASMLFQVLMMRLAALGKASGISLPALVIQADDDAAVSIQTNRTLFERLASKDKNWKNYPDYHHDSQFEADRSQMDADLASWLHAHS</sequence>
<protein>
    <submittedName>
        <fullName evidence="2">Monoacylglycerol lipase</fullName>
    </submittedName>
</protein>
<keyword evidence="3" id="KW-1185">Reference proteome</keyword>
<dbReference type="PANTHER" id="PTHR11614">
    <property type="entry name" value="PHOSPHOLIPASE-RELATED"/>
    <property type="match status" value="1"/>
</dbReference>
<proteinExistence type="predicted"/>
<dbReference type="Gene3D" id="3.40.50.1820">
    <property type="entry name" value="alpha/beta hydrolase"/>
    <property type="match status" value="1"/>
</dbReference>
<evidence type="ECO:0000259" key="1">
    <source>
        <dbReference type="Pfam" id="PF12146"/>
    </source>
</evidence>
<evidence type="ECO:0000313" key="3">
    <source>
        <dbReference type="Proteomes" id="UP000612362"/>
    </source>
</evidence>
<evidence type="ECO:0000313" key="2">
    <source>
        <dbReference type="EMBL" id="GHO46629.1"/>
    </source>
</evidence>
<dbReference type="RefSeq" id="WP_220195996.1">
    <property type="nucleotide sequence ID" value="NZ_BNJF01000002.1"/>
</dbReference>
<reference evidence="2" key="1">
    <citation type="submission" date="2020-10" db="EMBL/GenBank/DDBJ databases">
        <title>Taxonomic study of unclassified bacteria belonging to the class Ktedonobacteria.</title>
        <authorList>
            <person name="Yabe S."/>
            <person name="Wang C.M."/>
            <person name="Zheng Y."/>
            <person name="Sakai Y."/>
            <person name="Cavaletti L."/>
            <person name="Monciardini P."/>
            <person name="Donadio S."/>
        </authorList>
    </citation>
    <scope>NUCLEOTIDE SEQUENCE</scope>
    <source>
        <strain evidence="2">SOSP1-1</strain>
    </source>
</reference>
<dbReference type="InterPro" id="IPR000073">
    <property type="entry name" value="AB_hydrolase_1"/>
</dbReference>
<name>A0A8J3I8H6_9CHLR</name>
<dbReference type="Pfam" id="PF12146">
    <property type="entry name" value="Hydrolase_4"/>
    <property type="match status" value="1"/>
</dbReference>
<dbReference type="InterPro" id="IPR051044">
    <property type="entry name" value="MAG_DAG_Lipase"/>
</dbReference>
<dbReference type="SUPFAM" id="SSF53474">
    <property type="entry name" value="alpha/beta-Hydrolases"/>
    <property type="match status" value="1"/>
</dbReference>
<dbReference type="EMBL" id="BNJF01000002">
    <property type="protein sequence ID" value="GHO46629.1"/>
    <property type="molecule type" value="Genomic_DNA"/>
</dbReference>
<organism evidence="2 3">
    <name type="scientific">Ktedonospora formicarum</name>
    <dbReference type="NCBI Taxonomy" id="2778364"/>
    <lineage>
        <taxon>Bacteria</taxon>
        <taxon>Bacillati</taxon>
        <taxon>Chloroflexota</taxon>
        <taxon>Ktedonobacteria</taxon>
        <taxon>Ktedonobacterales</taxon>
        <taxon>Ktedonobacteraceae</taxon>
        <taxon>Ktedonospora</taxon>
    </lineage>
</organism>
<gene>
    <name evidence="2" type="ORF">KSX_47920</name>
</gene>
<accession>A0A8J3I8H6</accession>